<evidence type="ECO:0000313" key="1">
    <source>
        <dbReference type="EMBL" id="KAA6438968.1"/>
    </source>
</evidence>
<reference evidence="1 2" key="1">
    <citation type="submission" date="2019-05" db="EMBL/GenBank/DDBJ databases">
        <authorList>
            <person name="Qu J.-H."/>
        </authorList>
    </citation>
    <scope>NUCLEOTIDE SEQUENCE [LARGE SCALE GENOMIC DNA]</scope>
    <source>
        <strain evidence="1 2">NS28</strain>
    </source>
</reference>
<comment type="caution">
    <text evidence="1">The sequence shown here is derived from an EMBL/GenBank/DDBJ whole genome shotgun (WGS) entry which is preliminary data.</text>
</comment>
<dbReference type="OrthoDB" id="9843849at2"/>
<proteinExistence type="predicted"/>
<dbReference type="AlphaFoldDB" id="A0A5M8QUK9"/>
<gene>
    <name evidence="1" type="ORF">FEM33_14795</name>
</gene>
<protein>
    <submittedName>
        <fullName evidence="1">Uncharacterized protein</fullName>
    </submittedName>
</protein>
<name>A0A5M8QUK9_9BACT</name>
<dbReference type="EMBL" id="VBSN01000039">
    <property type="protein sequence ID" value="KAA6438968.1"/>
    <property type="molecule type" value="Genomic_DNA"/>
</dbReference>
<evidence type="ECO:0000313" key="2">
    <source>
        <dbReference type="Proteomes" id="UP000323994"/>
    </source>
</evidence>
<organism evidence="1 2">
    <name type="scientific">Dyadobacter flavalbus</name>
    <dbReference type="NCBI Taxonomy" id="2579942"/>
    <lineage>
        <taxon>Bacteria</taxon>
        <taxon>Pseudomonadati</taxon>
        <taxon>Bacteroidota</taxon>
        <taxon>Cytophagia</taxon>
        <taxon>Cytophagales</taxon>
        <taxon>Spirosomataceae</taxon>
        <taxon>Dyadobacter</taxon>
    </lineage>
</organism>
<sequence>MDSIRTYLDLIYEYEPTSASYKERTKDFAGSCIALDYEQIPDAGEMIDLGSTEFHQAPDYWYTKDTKKYCATLLIWKKDWIIDFIEVTCSCMVIYLAHLTKNEIGIKLCLSNQ</sequence>
<keyword evidence="2" id="KW-1185">Reference proteome</keyword>
<accession>A0A5M8QUK9</accession>
<dbReference type="Proteomes" id="UP000323994">
    <property type="component" value="Unassembled WGS sequence"/>
</dbReference>
<dbReference type="RefSeq" id="WP_139012800.1">
    <property type="nucleotide sequence ID" value="NZ_VBSN01000039.1"/>
</dbReference>